<dbReference type="EMBL" id="BMTD01000005">
    <property type="protein sequence ID" value="GGU92055.1"/>
    <property type="molecule type" value="Genomic_DNA"/>
</dbReference>
<accession>A0A918MBD8</accession>
<evidence type="ECO:0000256" key="1">
    <source>
        <dbReference type="SAM" id="MobiDB-lite"/>
    </source>
</evidence>
<proteinExistence type="predicted"/>
<feature type="region of interest" description="Disordered" evidence="1">
    <location>
        <begin position="1"/>
        <end position="65"/>
    </location>
</feature>
<feature type="compositionally biased region" description="Low complexity" evidence="1">
    <location>
        <begin position="42"/>
        <end position="65"/>
    </location>
</feature>
<dbReference type="AlphaFoldDB" id="A0A918MBD8"/>
<evidence type="ECO:0000313" key="2">
    <source>
        <dbReference type="EMBL" id="GGU92055.1"/>
    </source>
</evidence>
<dbReference type="Proteomes" id="UP000618795">
    <property type="component" value="Unassembled WGS sequence"/>
</dbReference>
<organism evidence="2 3">
    <name type="scientific">Streptomyces filipinensis</name>
    <dbReference type="NCBI Taxonomy" id="66887"/>
    <lineage>
        <taxon>Bacteria</taxon>
        <taxon>Bacillati</taxon>
        <taxon>Actinomycetota</taxon>
        <taxon>Actinomycetes</taxon>
        <taxon>Kitasatosporales</taxon>
        <taxon>Streptomycetaceae</taxon>
        <taxon>Streptomyces</taxon>
    </lineage>
</organism>
<reference evidence="2" key="1">
    <citation type="journal article" date="2014" name="Int. J. Syst. Evol. Microbiol.">
        <title>Complete genome sequence of Corynebacterium casei LMG S-19264T (=DSM 44701T), isolated from a smear-ripened cheese.</title>
        <authorList>
            <consortium name="US DOE Joint Genome Institute (JGI-PGF)"/>
            <person name="Walter F."/>
            <person name="Albersmeier A."/>
            <person name="Kalinowski J."/>
            <person name="Ruckert C."/>
        </authorList>
    </citation>
    <scope>NUCLEOTIDE SEQUENCE</scope>
    <source>
        <strain evidence="2">JCM 4369</strain>
    </source>
</reference>
<sequence length="65" mass="6746">MMLSSYTPMGASIPARRASQQGATRAHREQTGRPVRPRPVSVAEGEAPVEVLEAPPAAAARPAPG</sequence>
<reference evidence="2" key="2">
    <citation type="submission" date="2020-09" db="EMBL/GenBank/DDBJ databases">
        <authorList>
            <person name="Sun Q."/>
            <person name="Ohkuma M."/>
        </authorList>
    </citation>
    <scope>NUCLEOTIDE SEQUENCE</scope>
    <source>
        <strain evidence="2">JCM 4369</strain>
    </source>
</reference>
<comment type="caution">
    <text evidence="2">The sequence shown here is derived from an EMBL/GenBank/DDBJ whole genome shotgun (WGS) entry which is preliminary data.</text>
</comment>
<gene>
    <name evidence="2" type="ORF">GCM10010260_28270</name>
</gene>
<evidence type="ECO:0000313" key="3">
    <source>
        <dbReference type="Proteomes" id="UP000618795"/>
    </source>
</evidence>
<name>A0A918MBD8_9ACTN</name>
<keyword evidence="3" id="KW-1185">Reference proteome</keyword>
<protein>
    <submittedName>
        <fullName evidence="2">Uncharacterized protein</fullName>
    </submittedName>
</protein>